<accession>A0A5N5QIP6</accession>
<feature type="domain" description="DUF6534" evidence="3">
    <location>
        <begin position="174"/>
        <end position="258"/>
    </location>
</feature>
<dbReference type="InterPro" id="IPR045339">
    <property type="entry name" value="DUF6534"/>
</dbReference>
<gene>
    <name evidence="4" type="ORF">CTheo_5376</name>
</gene>
<evidence type="ECO:0000313" key="4">
    <source>
        <dbReference type="EMBL" id="KAB5591167.1"/>
    </source>
</evidence>
<feature type="compositionally biased region" description="Basic and acidic residues" evidence="1">
    <location>
        <begin position="335"/>
        <end position="359"/>
    </location>
</feature>
<dbReference type="Pfam" id="PF20152">
    <property type="entry name" value="DUF6534"/>
    <property type="match status" value="1"/>
</dbReference>
<evidence type="ECO:0000259" key="3">
    <source>
        <dbReference type="Pfam" id="PF20152"/>
    </source>
</evidence>
<proteinExistence type="predicted"/>
<feature type="transmembrane region" description="Helical" evidence="2">
    <location>
        <begin position="12"/>
        <end position="33"/>
    </location>
</feature>
<comment type="caution">
    <text evidence="4">The sequence shown here is derived from an EMBL/GenBank/DDBJ whole genome shotgun (WGS) entry which is preliminary data.</text>
</comment>
<feature type="transmembrane region" description="Helical" evidence="2">
    <location>
        <begin position="205"/>
        <end position="227"/>
    </location>
</feature>
<protein>
    <recommendedName>
        <fullName evidence="3">DUF6534 domain-containing protein</fullName>
    </recommendedName>
</protein>
<dbReference type="OrthoDB" id="2535105at2759"/>
<feature type="compositionally biased region" description="Basic and acidic residues" evidence="1">
    <location>
        <begin position="315"/>
        <end position="326"/>
    </location>
</feature>
<evidence type="ECO:0000313" key="5">
    <source>
        <dbReference type="Proteomes" id="UP000383932"/>
    </source>
</evidence>
<feature type="transmembrane region" description="Helical" evidence="2">
    <location>
        <begin position="162"/>
        <end position="184"/>
    </location>
</feature>
<keyword evidence="5" id="KW-1185">Reference proteome</keyword>
<dbReference type="AlphaFoldDB" id="A0A5N5QIP6"/>
<keyword evidence="2" id="KW-0472">Membrane</keyword>
<dbReference type="PANTHER" id="PTHR40465:SF1">
    <property type="entry name" value="DUF6534 DOMAIN-CONTAINING PROTEIN"/>
    <property type="match status" value="1"/>
</dbReference>
<dbReference type="Proteomes" id="UP000383932">
    <property type="component" value="Unassembled WGS sequence"/>
</dbReference>
<reference evidence="4 5" key="1">
    <citation type="journal article" date="2019" name="Fungal Biol. Biotechnol.">
        <title>Draft genome sequence of fastidious pathogen Ceratobasidium theobromae, which causes vascular-streak dieback in Theobroma cacao.</title>
        <authorList>
            <person name="Ali S.S."/>
            <person name="Asman A."/>
            <person name="Shao J."/>
            <person name="Firmansyah A.P."/>
            <person name="Susilo A.W."/>
            <person name="Rosmana A."/>
            <person name="McMahon P."/>
            <person name="Junaid M."/>
            <person name="Guest D."/>
            <person name="Kheng T.Y."/>
            <person name="Meinhardt L.W."/>
            <person name="Bailey B.A."/>
        </authorList>
    </citation>
    <scope>NUCLEOTIDE SEQUENCE [LARGE SCALE GENOMIC DNA]</scope>
    <source>
        <strain evidence="4 5">CT2</strain>
    </source>
</reference>
<evidence type="ECO:0000256" key="2">
    <source>
        <dbReference type="SAM" id="Phobius"/>
    </source>
</evidence>
<feature type="transmembrane region" description="Helical" evidence="2">
    <location>
        <begin position="127"/>
        <end position="150"/>
    </location>
</feature>
<feature type="region of interest" description="Disordered" evidence="1">
    <location>
        <begin position="278"/>
        <end position="359"/>
    </location>
</feature>
<keyword evidence="2" id="KW-0812">Transmembrane</keyword>
<feature type="transmembrane region" description="Helical" evidence="2">
    <location>
        <begin position="45"/>
        <end position="68"/>
    </location>
</feature>
<organism evidence="4 5">
    <name type="scientific">Ceratobasidium theobromae</name>
    <dbReference type="NCBI Taxonomy" id="1582974"/>
    <lineage>
        <taxon>Eukaryota</taxon>
        <taxon>Fungi</taxon>
        <taxon>Dikarya</taxon>
        <taxon>Basidiomycota</taxon>
        <taxon>Agaricomycotina</taxon>
        <taxon>Agaricomycetes</taxon>
        <taxon>Cantharellales</taxon>
        <taxon>Ceratobasidiaceae</taxon>
        <taxon>Ceratobasidium</taxon>
    </lineage>
</organism>
<sequence>MTAMDETFGATYIGVVIATFLYGILTLQTYIYWMRYIHDSLFDRLFVVALWMVDTLQLVFICYMQYYYTITNYANPSALAFNDWSFNCEVGLTAVITFMVQIFFARRAWFFTRRVGSRFTATLKTQILGVIIAVITLAQLSFGLASFVMTFKLGQFARFIEYRWLVALWLGSASVCDVLIVYMLSTALVTQRTGFGKTDALIDKLLRYTINTGLLTSIFAIVDLITFCTMNNMIHLGFNFVLGKLYTNTLLATLNARNTEPTNIVHVEESSYNLKERAQASSAHKFSRPQIPTGSQERSEPVIRLQTETAIEVSNEPRRGSPDRYQPHKVLMPGSKKEADYDADSIETREASIKQGKEA</sequence>
<feature type="transmembrane region" description="Helical" evidence="2">
    <location>
        <begin position="84"/>
        <end position="106"/>
    </location>
</feature>
<dbReference type="PANTHER" id="PTHR40465">
    <property type="entry name" value="CHROMOSOME 1, WHOLE GENOME SHOTGUN SEQUENCE"/>
    <property type="match status" value="1"/>
</dbReference>
<feature type="compositionally biased region" description="Polar residues" evidence="1">
    <location>
        <begin position="279"/>
        <end position="296"/>
    </location>
</feature>
<name>A0A5N5QIP6_9AGAM</name>
<evidence type="ECO:0000256" key="1">
    <source>
        <dbReference type="SAM" id="MobiDB-lite"/>
    </source>
</evidence>
<dbReference type="EMBL" id="SSOP01000119">
    <property type="protein sequence ID" value="KAB5591167.1"/>
    <property type="molecule type" value="Genomic_DNA"/>
</dbReference>
<keyword evidence="2" id="KW-1133">Transmembrane helix</keyword>